<reference evidence="6" key="1">
    <citation type="submission" date="2020-09" db="EMBL/GenBank/DDBJ databases">
        <title>Bosea spartocytisi sp. nov. a root nodule endophyte of Spartocytisus supranubius in the high mountain ecosystem fo the Teide National Park (Canary Islands, Spain).</title>
        <authorList>
            <person name="Pulido-Suarez L."/>
            <person name="Peix A."/>
            <person name="Igual J.M."/>
            <person name="Socas-Perez N."/>
            <person name="Velazquez E."/>
            <person name="Flores-Felix J.D."/>
            <person name="Leon-Barrios M."/>
        </authorList>
    </citation>
    <scope>NUCLEOTIDE SEQUENCE</scope>
    <source>
        <strain evidence="6">SSUT16</strain>
    </source>
</reference>
<evidence type="ECO:0000313" key="6">
    <source>
        <dbReference type="EMBL" id="MBD3846900.1"/>
    </source>
</evidence>
<name>A0A927EAD6_9HYPH</name>
<dbReference type="InterPro" id="IPR058634">
    <property type="entry name" value="AaeA-lik-b-barrel"/>
</dbReference>
<organism evidence="6 7">
    <name type="scientific">Bosea spartocytisi</name>
    <dbReference type="NCBI Taxonomy" id="2773451"/>
    <lineage>
        <taxon>Bacteria</taxon>
        <taxon>Pseudomonadati</taxon>
        <taxon>Pseudomonadota</taxon>
        <taxon>Alphaproteobacteria</taxon>
        <taxon>Hyphomicrobiales</taxon>
        <taxon>Boseaceae</taxon>
        <taxon>Bosea</taxon>
    </lineage>
</organism>
<feature type="domain" description="Multidrug resistance protein MdtA-like alpha-helical hairpin" evidence="3">
    <location>
        <begin position="158"/>
        <end position="223"/>
    </location>
</feature>
<gene>
    <name evidence="6" type="ORF">IED13_14415</name>
</gene>
<dbReference type="InterPro" id="IPR058625">
    <property type="entry name" value="MdtA-like_BSH"/>
</dbReference>
<keyword evidence="2" id="KW-0472">Membrane</keyword>
<dbReference type="InterPro" id="IPR050739">
    <property type="entry name" value="MFP"/>
</dbReference>
<dbReference type="Pfam" id="PF25963">
    <property type="entry name" value="Beta-barrel_AAEA"/>
    <property type="match status" value="1"/>
</dbReference>
<feature type="domain" description="p-hydroxybenzoic acid efflux pump subunit AaeA-like beta-barrel" evidence="5">
    <location>
        <begin position="291"/>
        <end position="365"/>
    </location>
</feature>
<keyword evidence="2" id="KW-0812">Transmembrane</keyword>
<proteinExistence type="predicted"/>
<dbReference type="Gene3D" id="2.40.30.170">
    <property type="match status" value="1"/>
</dbReference>
<evidence type="ECO:0000259" key="3">
    <source>
        <dbReference type="Pfam" id="PF25876"/>
    </source>
</evidence>
<comment type="caution">
    <text evidence="6">The sequence shown here is derived from an EMBL/GenBank/DDBJ whole genome shotgun (WGS) entry which is preliminary data.</text>
</comment>
<dbReference type="Pfam" id="PF25917">
    <property type="entry name" value="BSH_RND"/>
    <property type="match status" value="1"/>
</dbReference>
<dbReference type="Gene3D" id="1.10.287.470">
    <property type="entry name" value="Helix hairpin bin"/>
    <property type="match status" value="2"/>
</dbReference>
<dbReference type="AlphaFoldDB" id="A0A927EAD6"/>
<dbReference type="PANTHER" id="PTHR30386">
    <property type="entry name" value="MEMBRANE FUSION SUBUNIT OF EMRAB-TOLC MULTIDRUG EFFLUX PUMP"/>
    <property type="match status" value="1"/>
</dbReference>
<dbReference type="GO" id="GO:0055085">
    <property type="term" value="P:transmembrane transport"/>
    <property type="evidence" value="ECO:0007669"/>
    <property type="project" value="InterPro"/>
</dbReference>
<dbReference type="EMBL" id="JACXWY010000008">
    <property type="protein sequence ID" value="MBD3846900.1"/>
    <property type="molecule type" value="Genomic_DNA"/>
</dbReference>
<evidence type="ECO:0000313" key="7">
    <source>
        <dbReference type="Proteomes" id="UP000619295"/>
    </source>
</evidence>
<evidence type="ECO:0000259" key="4">
    <source>
        <dbReference type="Pfam" id="PF25917"/>
    </source>
</evidence>
<keyword evidence="2" id="KW-1133">Transmembrane helix</keyword>
<dbReference type="RefSeq" id="WP_191124576.1">
    <property type="nucleotide sequence ID" value="NZ_JACXWY010000008.1"/>
</dbReference>
<dbReference type="SUPFAM" id="SSF111369">
    <property type="entry name" value="HlyD-like secretion proteins"/>
    <property type="match status" value="2"/>
</dbReference>
<dbReference type="Proteomes" id="UP000619295">
    <property type="component" value="Unassembled WGS sequence"/>
</dbReference>
<accession>A0A927EAD6</accession>
<feature type="region of interest" description="Disordered" evidence="1">
    <location>
        <begin position="21"/>
        <end position="42"/>
    </location>
</feature>
<protein>
    <submittedName>
        <fullName evidence="6">HlyD family secretion protein</fullName>
    </submittedName>
</protein>
<feature type="transmembrane region" description="Helical" evidence="2">
    <location>
        <begin position="50"/>
        <end position="71"/>
    </location>
</feature>
<dbReference type="InterPro" id="IPR058624">
    <property type="entry name" value="MdtA-like_HH"/>
</dbReference>
<dbReference type="PANTHER" id="PTHR30386:SF24">
    <property type="entry name" value="MULTIDRUG RESISTANCE EFFLUX PUMP"/>
    <property type="match status" value="1"/>
</dbReference>
<evidence type="ECO:0000256" key="1">
    <source>
        <dbReference type="SAM" id="MobiDB-lite"/>
    </source>
</evidence>
<feature type="domain" description="Multidrug resistance protein MdtA-like barrel-sandwich hybrid" evidence="4">
    <location>
        <begin position="90"/>
        <end position="285"/>
    </location>
</feature>
<evidence type="ECO:0000259" key="5">
    <source>
        <dbReference type="Pfam" id="PF25963"/>
    </source>
</evidence>
<keyword evidence="7" id="KW-1185">Reference proteome</keyword>
<dbReference type="Gene3D" id="2.40.50.100">
    <property type="match status" value="1"/>
</dbReference>
<dbReference type="PRINTS" id="PR01490">
    <property type="entry name" value="RTXTOXIND"/>
</dbReference>
<evidence type="ECO:0000256" key="2">
    <source>
        <dbReference type="SAM" id="Phobius"/>
    </source>
</evidence>
<sequence length="396" mass="41895">MSTHEDRVKAERAVPGERVVPATTVEKPADSALSSAPGEKAHGKHGLRRLALGGVALIALVGIGYWGHGYWTVGRFQISTDDAYVKADSTTIAPKVSGYIAEVLVRDNEPVKAGQALARIDDRDFRVALDQAKADVEAARAAVVSKLAQLEAQQSAIDTAKATVEVDKANANFAEQDNERYANLARTGYGSVQNAQAAVAKISAARAAIDRDVASLAQAQKQVDLIKADLAQARATVSHDEAVQRQAELNLSYTAVLAPVDGIVGNRTLRVGQYVQAGTQLMAVVPVANAYVVANFKETQLTNVKPGQKVEIEVDMFPGVTVEGHVDSIAPASGQEFALLPPDNATGNFTKVVQRVPVKIVLDPDHSLAGSLRPGMSVVPTIDTKVSKNNSVADAR</sequence>
<dbReference type="Pfam" id="PF25876">
    <property type="entry name" value="HH_MFP_RND"/>
    <property type="match status" value="1"/>
</dbReference>